<accession>C1EE09</accession>
<dbReference type="PANTHER" id="PTHR23429">
    <property type="entry name" value="GLUCOSE-6-PHOSPHATE 1-DEHYDROGENASE G6PD"/>
    <property type="match status" value="1"/>
</dbReference>
<keyword evidence="3 7" id="KW-0313">Glucose metabolism</keyword>
<dbReference type="UniPathway" id="UPA00115">
    <property type="reaction ID" value="UER00408"/>
</dbReference>
<dbReference type="KEGG" id="mis:MICPUN_86118"/>
<dbReference type="GO" id="GO:0009051">
    <property type="term" value="P:pentose-phosphate shunt, oxidative branch"/>
    <property type="evidence" value="ECO:0007669"/>
    <property type="project" value="TreeGrafter"/>
</dbReference>
<evidence type="ECO:0000256" key="2">
    <source>
        <dbReference type="ARBA" id="ARBA00009975"/>
    </source>
</evidence>
<dbReference type="eggNOG" id="KOG0563">
    <property type="taxonomic scope" value="Eukaryota"/>
</dbReference>
<feature type="domain" description="Glucose-6-phosphate dehydrogenase NAD-binding" evidence="8">
    <location>
        <begin position="17"/>
        <end position="185"/>
    </location>
</feature>
<evidence type="ECO:0000259" key="9">
    <source>
        <dbReference type="Pfam" id="PF02781"/>
    </source>
</evidence>
<dbReference type="OrthoDB" id="60984at2759"/>
<evidence type="ECO:0000313" key="10">
    <source>
        <dbReference type="EMBL" id="ACO66149.1"/>
    </source>
</evidence>
<dbReference type="GO" id="GO:0005829">
    <property type="term" value="C:cytosol"/>
    <property type="evidence" value="ECO:0007669"/>
    <property type="project" value="TreeGrafter"/>
</dbReference>
<dbReference type="Gene3D" id="3.40.50.720">
    <property type="entry name" value="NAD(P)-binding Rossmann-like Domain"/>
    <property type="match status" value="1"/>
</dbReference>
<dbReference type="PANTHER" id="PTHR23429:SF0">
    <property type="entry name" value="GLUCOSE-6-PHOSPHATE 1-DEHYDROGENASE"/>
    <property type="match status" value="1"/>
</dbReference>
<dbReference type="EMBL" id="CP001330">
    <property type="protein sequence ID" value="ACO66149.1"/>
    <property type="molecule type" value="Genomic_DNA"/>
</dbReference>
<dbReference type="GeneID" id="8247622"/>
<evidence type="ECO:0000256" key="6">
    <source>
        <dbReference type="ARBA" id="ARBA00023277"/>
    </source>
</evidence>
<dbReference type="Proteomes" id="UP000002009">
    <property type="component" value="Chromosome 11"/>
</dbReference>
<keyword evidence="4 7" id="KW-0521">NADP</keyword>
<evidence type="ECO:0000256" key="5">
    <source>
        <dbReference type="ARBA" id="ARBA00023002"/>
    </source>
</evidence>
<evidence type="ECO:0000256" key="1">
    <source>
        <dbReference type="ARBA" id="ARBA00004937"/>
    </source>
</evidence>
<dbReference type="STRING" id="296587.C1EE09"/>
<evidence type="ECO:0000256" key="3">
    <source>
        <dbReference type="ARBA" id="ARBA00022526"/>
    </source>
</evidence>
<proteinExistence type="inferred from homology"/>
<dbReference type="PRINTS" id="PR00079">
    <property type="entry name" value="G6PDHDRGNASE"/>
</dbReference>
<organism evidence="10 11">
    <name type="scientific">Micromonas commoda (strain RCC299 / NOUM17 / CCMP2709)</name>
    <name type="common">Picoplanktonic green alga</name>
    <dbReference type="NCBI Taxonomy" id="296587"/>
    <lineage>
        <taxon>Eukaryota</taxon>
        <taxon>Viridiplantae</taxon>
        <taxon>Chlorophyta</taxon>
        <taxon>Mamiellophyceae</taxon>
        <taxon>Mamiellales</taxon>
        <taxon>Mamiellaceae</taxon>
        <taxon>Micromonas</taxon>
    </lineage>
</organism>
<gene>
    <name evidence="10" type="ORF">MICPUN_86118</name>
</gene>
<dbReference type="GO" id="GO:0050661">
    <property type="term" value="F:NADP binding"/>
    <property type="evidence" value="ECO:0007669"/>
    <property type="project" value="InterPro"/>
</dbReference>
<dbReference type="RefSeq" id="XP_002504891.1">
    <property type="nucleotide sequence ID" value="XM_002504845.1"/>
</dbReference>
<dbReference type="SUPFAM" id="SSF51735">
    <property type="entry name" value="NAD(P)-binding Rossmann-fold domains"/>
    <property type="match status" value="1"/>
</dbReference>
<name>C1EE09_MICCC</name>
<dbReference type="EC" id="1.1.1.49" evidence="7"/>
<dbReference type="OMA" id="HEEMYMK"/>
<dbReference type="InterPro" id="IPR036291">
    <property type="entry name" value="NAD(P)-bd_dom_sf"/>
</dbReference>
<dbReference type="GO" id="GO:0006006">
    <property type="term" value="P:glucose metabolic process"/>
    <property type="evidence" value="ECO:0007669"/>
    <property type="project" value="UniProtKB-KW"/>
</dbReference>
<reference evidence="10 11" key="1">
    <citation type="journal article" date="2009" name="Science">
        <title>Green evolution and dynamic adaptations revealed by genomes of the marine picoeukaryotes Micromonas.</title>
        <authorList>
            <person name="Worden A.Z."/>
            <person name="Lee J.H."/>
            <person name="Mock T."/>
            <person name="Rouze P."/>
            <person name="Simmons M.P."/>
            <person name="Aerts A.L."/>
            <person name="Allen A.E."/>
            <person name="Cuvelier M.L."/>
            <person name="Derelle E."/>
            <person name="Everett M.V."/>
            <person name="Foulon E."/>
            <person name="Grimwood J."/>
            <person name="Gundlach H."/>
            <person name="Henrissat B."/>
            <person name="Napoli C."/>
            <person name="McDonald S.M."/>
            <person name="Parker M.S."/>
            <person name="Rombauts S."/>
            <person name="Salamov A."/>
            <person name="Von Dassow P."/>
            <person name="Badger J.H."/>
            <person name="Coutinho P.M."/>
            <person name="Demir E."/>
            <person name="Dubchak I."/>
            <person name="Gentemann C."/>
            <person name="Eikrem W."/>
            <person name="Gready J.E."/>
            <person name="John U."/>
            <person name="Lanier W."/>
            <person name="Lindquist E.A."/>
            <person name="Lucas S."/>
            <person name="Mayer K.F."/>
            <person name="Moreau H."/>
            <person name="Not F."/>
            <person name="Otillar R."/>
            <person name="Panaud O."/>
            <person name="Pangilinan J."/>
            <person name="Paulsen I."/>
            <person name="Piegu B."/>
            <person name="Poliakov A."/>
            <person name="Robbens S."/>
            <person name="Schmutz J."/>
            <person name="Toulza E."/>
            <person name="Wyss T."/>
            <person name="Zelensky A."/>
            <person name="Zhou K."/>
            <person name="Armbrust E.V."/>
            <person name="Bhattacharya D."/>
            <person name="Goodenough U.W."/>
            <person name="Van de Peer Y."/>
            <person name="Grigoriev I.V."/>
        </authorList>
    </citation>
    <scope>NUCLEOTIDE SEQUENCE [LARGE SCALE GENOMIC DNA]</scope>
    <source>
        <strain evidence="11">RCC299 / NOUM17</strain>
    </source>
</reference>
<keyword evidence="11" id="KW-1185">Reference proteome</keyword>
<evidence type="ECO:0000256" key="4">
    <source>
        <dbReference type="ARBA" id="ARBA00022857"/>
    </source>
</evidence>
<comment type="pathway">
    <text evidence="1 7">Carbohydrate degradation; pentose phosphate pathway; D-ribulose 5-phosphate from D-glucose 6-phosphate (oxidative stage): step 1/3.</text>
</comment>
<dbReference type="Gene3D" id="3.30.360.10">
    <property type="entry name" value="Dihydrodipicolinate Reductase, domain 2"/>
    <property type="match status" value="1"/>
</dbReference>
<sequence length="538" mass="59864">MPLPAHIQSRRDCLTFVVLGATGNLARRKLLPALFQLYLTGHLPPRARIVGVGRTELTDEQFHEFVAAAIRQASSIDDDAAAAADESLRATFDLCERWEAENPDAPRRNRLYYFAMPSELYPPVANAVHRGGRAVDGGWTRLVLEKPFGSDAVSAAALNRHLAKAWKENSLYRIDRYLGKEVIDNLLVMRFANRLLTPIWNRDNIANVQIIHKEPFGAISDYFDRHGIIRDVLQNHLLQILAVLAMDRPVSLDPEDIRDAKLKVLRQVDRVDVEHRVVAGQYVAHEGKLGYKDNPSVAADSRAPTFAMIVLNIRNERWDGVPFILKAGKALNEKRSEIRIQLRQTPGDIFGDQPAADQNAYAGPNEFVLRLQPHEEMYMKLTIKEPGLGVQPVPSEMELSGRWRAEQLRKEAAGEAPRRAYERLLLDAVHGHQAHFVRGDELEAAWSIVDPVNAAIARGDVPLHEYPFGTRGPTQADALRAAVGHVAFVVPRDGVHLSSADDLASYDFSPKYASVPVGDVWGRAMDTGPGLMPPTHPA</sequence>
<dbReference type="InterPro" id="IPR022674">
    <property type="entry name" value="G6P_DH_NAD-bd"/>
</dbReference>
<evidence type="ECO:0000256" key="7">
    <source>
        <dbReference type="RuleBase" id="RU362120"/>
    </source>
</evidence>
<comment type="catalytic activity">
    <reaction evidence="7">
        <text>D-glucose 6-phosphate + NADP(+) = 6-phospho-D-glucono-1,5-lactone + NADPH + H(+)</text>
        <dbReference type="Rhea" id="RHEA:15841"/>
        <dbReference type="ChEBI" id="CHEBI:15378"/>
        <dbReference type="ChEBI" id="CHEBI:57783"/>
        <dbReference type="ChEBI" id="CHEBI:57955"/>
        <dbReference type="ChEBI" id="CHEBI:58349"/>
        <dbReference type="ChEBI" id="CHEBI:61548"/>
        <dbReference type="EC" id="1.1.1.49"/>
    </reaction>
</comment>
<dbReference type="NCBIfam" id="TIGR00871">
    <property type="entry name" value="zwf"/>
    <property type="match status" value="1"/>
</dbReference>
<dbReference type="Pfam" id="PF00479">
    <property type="entry name" value="G6PD_N"/>
    <property type="match status" value="1"/>
</dbReference>
<protein>
    <recommendedName>
        <fullName evidence="7">Glucose-6-phosphate 1-dehydrogenase</fullName>
        <ecNumber evidence="7">1.1.1.49</ecNumber>
    </recommendedName>
</protein>
<dbReference type="PIRSF" id="PIRSF000110">
    <property type="entry name" value="G6PD"/>
    <property type="match status" value="1"/>
</dbReference>
<dbReference type="SUPFAM" id="SSF55347">
    <property type="entry name" value="Glyceraldehyde-3-phosphate dehydrogenase-like, C-terminal domain"/>
    <property type="match status" value="1"/>
</dbReference>
<feature type="domain" description="Glucose-6-phosphate dehydrogenase C-terminal" evidence="9">
    <location>
        <begin position="187"/>
        <end position="482"/>
    </location>
</feature>
<dbReference type="InterPro" id="IPR022675">
    <property type="entry name" value="G6P_DH_C"/>
</dbReference>
<dbReference type="AlphaFoldDB" id="C1EE09"/>
<comment type="similarity">
    <text evidence="2 7">Belongs to the glucose-6-phosphate dehydrogenase family.</text>
</comment>
<dbReference type="HAMAP" id="MF_00966">
    <property type="entry name" value="G6PD"/>
    <property type="match status" value="1"/>
</dbReference>
<dbReference type="InterPro" id="IPR001282">
    <property type="entry name" value="G6P_DH"/>
</dbReference>
<evidence type="ECO:0000313" key="11">
    <source>
        <dbReference type="Proteomes" id="UP000002009"/>
    </source>
</evidence>
<dbReference type="GO" id="GO:0004345">
    <property type="term" value="F:glucose-6-phosphate dehydrogenase activity"/>
    <property type="evidence" value="ECO:0007669"/>
    <property type="project" value="UniProtKB-EC"/>
</dbReference>
<evidence type="ECO:0000259" key="8">
    <source>
        <dbReference type="Pfam" id="PF00479"/>
    </source>
</evidence>
<comment type="function">
    <text evidence="7">Catalyzes the rate-limiting step of the oxidative pentose-phosphate pathway, which represents a route for the dissimilation of carbohydrates besides glycolysis.</text>
</comment>
<keyword evidence="5 7" id="KW-0560">Oxidoreductase</keyword>
<keyword evidence="6 7" id="KW-0119">Carbohydrate metabolism</keyword>
<dbReference type="Pfam" id="PF02781">
    <property type="entry name" value="G6PD_C"/>
    <property type="match status" value="1"/>
</dbReference>
<dbReference type="InParanoid" id="C1EE09"/>